<dbReference type="Proteomes" id="UP001283361">
    <property type="component" value="Unassembled WGS sequence"/>
</dbReference>
<feature type="compositionally biased region" description="Low complexity" evidence="1">
    <location>
        <begin position="22"/>
        <end position="35"/>
    </location>
</feature>
<comment type="caution">
    <text evidence="2">The sequence shown here is derived from an EMBL/GenBank/DDBJ whole genome shotgun (WGS) entry which is preliminary data.</text>
</comment>
<name>A0AAE0Z9X3_9GAST</name>
<dbReference type="AlphaFoldDB" id="A0AAE0Z9X3"/>
<feature type="region of interest" description="Disordered" evidence="1">
    <location>
        <begin position="1"/>
        <end position="71"/>
    </location>
</feature>
<keyword evidence="3" id="KW-1185">Reference proteome</keyword>
<evidence type="ECO:0000313" key="2">
    <source>
        <dbReference type="EMBL" id="KAK3764577.1"/>
    </source>
</evidence>
<accession>A0AAE0Z9X3</accession>
<sequence>MNARKCTPCPSKSAVSLEDKQISSTTSSIPSTSSSLFESMELATPSVNPSHTQPSISNSATNPSISGDSESRDTLLRDMIATPLSRSSLSISSVPRQNLSTVCVTLHSKEPYPKSNSSIASKLDKEICCLCKHNSGKPCWMLFQEGHLRRERLHHLKMKRETLDLVILEKIAANINLEEQTRACPSKPRQKSRINYLHEGEQICRETFMFIHGICKSRLSALITHYKNKGLTSRVHKNLNTVPKHALSAEDTNNMLDFVKNYANKHCASSFVPKPDSKGGGRLLIMSKDHSKRFIHHKYKTWCSHKGLRAIALRSFQILWKKHLPYIVVPRGSNSCAFPETDLEKRTGEYLDSENHDDDDVALDFGCCEKKVSHSDLLLNETVTYSVENHTSAEHEPLFVNRGTSIDSVLSSDSADVHFQELANSTSTCFNSNAPDKLTPSEILVTIVPPARFCNSSEDNTPSDSLLPASISLPQQPLEPKSILPDSNPSSQGIVTAETSESHLLFSHNTPLQSSLISDEEQTLALNGQIPSQPLFTTLSSIQVTDPTTLLPQSHDMALPLEDLTLADYQPLLLAQAAGSINLGRTPDWHPWTPFTSN</sequence>
<gene>
    <name evidence="2" type="ORF">RRG08_056511</name>
</gene>
<dbReference type="PANTHER" id="PTHR34415">
    <property type="entry name" value="INTEGRASE CATALYTIC DOMAIN-CONTAINING PROTEIN"/>
    <property type="match status" value="1"/>
</dbReference>
<proteinExistence type="predicted"/>
<dbReference type="EMBL" id="JAWDGP010004428">
    <property type="protein sequence ID" value="KAK3764577.1"/>
    <property type="molecule type" value="Genomic_DNA"/>
</dbReference>
<evidence type="ECO:0000256" key="1">
    <source>
        <dbReference type="SAM" id="MobiDB-lite"/>
    </source>
</evidence>
<reference evidence="2" key="1">
    <citation type="journal article" date="2023" name="G3 (Bethesda)">
        <title>A reference genome for the long-term kleptoplast-retaining sea slug Elysia crispata morphotype clarki.</title>
        <authorList>
            <person name="Eastman K.E."/>
            <person name="Pendleton A.L."/>
            <person name="Shaikh M.A."/>
            <person name="Suttiyut T."/>
            <person name="Ogas R."/>
            <person name="Tomko P."/>
            <person name="Gavelis G."/>
            <person name="Widhalm J.R."/>
            <person name="Wisecaver J.H."/>
        </authorList>
    </citation>
    <scope>NUCLEOTIDE SEQUENCE</scope>
    <source>
        <strain evidence="2">ECLA1</strain>
    </source>
</reference>
<dbReference type="PANTHER" id="PTHR34415:SF1">
    <property type="entry name" value="INTEGRASE CATALYTIC DOMAIN-CONTAINING PROTEIN"/>
    <property type="match status" value="1"/>
</dbReference>
<organism evidence="2 3">
    <name type="scientific">Elysia crispata</name>
    <name type="common">lettuce slug</name>
    <dbReference type="NCBI Taxonomy" id="231223"/>
    <lineage>
        <taxon>Eukaryota</taxon>
        <taxon>Metazoa</taxon>
        <taxon>Spiralia</taxon>
        <taxon>Lophotrochozoa</taxon>
        <taxon>Mollusca</taxon>
        <taxon>Gastropoda</taxon>
        <taxon>Heterobranchia</taxon>
        <taxon>Euthyneura</taxon>
        <taxon>Panpulmonata</taxon>
        <taxon>Sacoglossa</taxon>
        <taxon>Placobranchoidea</taxon>
        <taxon>Plakobranchidae</taxon>
        <taxon>Elysia</taxon>
    </lineage>
</organism>
<feature type="compositionally biased region" description="Polar residues" evidence="1">
    <location>
        <begin position="455"/>
        <end position="464"/>
    </location>
</feature>
<protein>
    <submittedName>
        <fullName evidence="2">Uncharacterized protein</fullName>
    </submittedName>
</protein>
<feature type="compositionally biased region" description="Polar residues" evidence="1">
    <location>
        <begin position="45"/>
        <end position="68"/>
    </location>
</feature>
<feature type="region of interest" description="Disordered" evidence="1">
    <location>
        <begin position="455"/>
        <end position="493"/>
    </location>
</feature>
<evidence type="ECO:0000313" key="3">
    <source>
        <dbReference type="Proteomes" id="UP001283361"/>
    </source>
</evidence>